<proteinExistence type="predicted"/>
<evidence type="ECO:0000313" key="2">
    <source>
        <dbReference type="Proteomes" id="UP000678154"/>
    </source>
</evidence>
<name>A0ABX8DVX6_9PSED</name>
<dbReference type="GeneID" id="87480001"/>
<accession>A0ABX8DVX6</accession>
<reference evidence="1 2" key="1">
    <citation type="journal article" date="2016" name="J. Hazard. Mater.">
        <title>A newly isolated Pseudomonas putida S-1 strain for batch-mode-propanethiol degradation and continuous treatment of propanethiol-containing waste gas.</title>
        <authorList>
            <person name="Chen D.Z."/>
            <person name="Sun Y.M."/>
            <person name="Han L.M."/>
            <person name="Chen J."/>
            <person name="Ye J.X."/>
            <person name="Chen J.M."/>
        </authorList>
    </citation>
    <scope>NUCLEOTIDE SEQUENCE [LARGE SCALE GENOMIC DNA]</scope>
    <source>
        <strain evidence="1 2">S-1</strain>
    </source>
</reference>
<dbReference type="Proteomes" id="UP000678154">
    <property type="component" value="Chromosome"/>
</dbReference>
<protein>
    <submittedName>
        <fullName evidence="1">DUF2946 domain-containing protein</fullName>
    </submittedName>
</protein>
<sequence>MNSPRTRSLIAWTLYACVLLNLLSCDIVQGQSSSVAMNRAVDGFCSLVHDAHPAAHKSLPASHLSLKAQMDCPLRTGALVMLLTLFALFWPRYAQSPLAAIEPRSKAPPRYCWPSANPRASPQALYI</sequence>
<dbReference type="EMBL" id="CP074676">
    <property type="protein sequence ID" value="QVL20342.1"/>
    <property type="molecule type" value="Genomic_DNA"/>
</dbReference>
<gene>
    <name evidence="1" type="ORF">KH389_07100</name>
</gene>
<evidence type="ECO:0000313" key="1">
    <source>
        <dbReference type="EMBL" id="QVL20342.1"/>
    </source>
</evidence>
<dbReference type="RefSeq" id="WP_213607136.1">
    <property type="nucleotide sequence ID" value="NZ_CP074676.1"/>
</dbReference>
<organism evidence="1 2">
    <name type="scientific">Pseudomonas qingdaonensis</name>
    <dbReference type="NCBI Taxonomy" id="2056231"/>
    <lineage>
        <taxon>Bacteria</taxon>
        <taxon>Pseudomonadati</taxon>
        <taxon>Pseudomonadota</taxon>
        <taxon>Gammaproteobacteria</taxon>
        <taxon>Pseudomonadales</taxon>
        <taxon>Pseudomonadaceae</taxon>
        <taxon>Pseudomonas</taxon>
    </lineage>
</organism>
<dbReference type="InterPro" id="IPR021333">
    <property type="entry name" value="DUF2946"/>
</dbReference>
<dbReference type="Pfam" id="PF11162">
    <property type="entry name" value="DUF2946"/>
    <property type="match status" value="1"/>
</dbReference>
<keyword evidence="2" id="KW-1185">Reference proteome</keyword>